<dbReference type="GO" id="GO:0004672">
    <property type="term" value="F:protein kinase activity"/>
    <property type="evidence" value="ECO:0007669"/>
    <property type="project" value="InterPro"/>
</dbReference>
<dbReference type="OrthoDB" id="2803426at2759"/>
<proteinExistence type="predicted"/>
<sequence length="234" mass="26021">MASPTTYPASTPRIYGSCVLYDTSEGITEGNLTFQYQLSFEHHKHSFFAATLSLPERSQIPVLVKLVNEPYGEDVHRLLASNNLAPTLYGCARREGAPTAYVMERLSSSWVTLFKFSHHEFAGSFGDAIRCSLDCLLKLLEGNSVVHGDLRSNNIMLQVDGHGKPVVLLNGSAKINVIDYDWSGTAGWVRYPALRNPTIKDITWPGEPGGIIEPGHDRKLVDSWWHHWLGRGSN</sequence>
<keyword evidence="2" id="KW-1185">Reference proteome</keyword>
<organism evidence="1 2">
    <name type="scientific">Laetiporus sulphureus 93-53</name>
    <dbReference type="NCBI Taxonomy" id="1314785"/>
    <lineage>
        <taxon>Eukaryota</taxon>
        <taxon>Fungi</taxon>
        <taxon>Dikarya</taxon>
        <taxon>Basidiomycota</taxon>
        <taxon>Agaricomycotina</taxon>
        <taxon>Agaricomycetes</taxon>
        <taxon>Polyporales</taxon>
        <taxon>Laetiporus</taxon>
    </lineage>
</organism>
<evidence type="ECO:0000313" key="1">
    <source>
        <dbReference type="EMBL" id="KZT03522.1"/>
    </source>
</evidence>
<dbReference type="InterPro" id="IPR008266">
    <property type="entry name" value="Tyr_kinase_AS"/>
</dbReference>
<dbReference type="InterPro" id="IPR011009">
    <property type="entry name" value="Kinase-like_dom_sf"/>
</dbReference>
<dbReference type="RefSeq" id="XP_040761262.1">
    <property type="nucleotide sequence ID" value="XM_040914609.1"/>
</dbReference>
<accession>A0A165CVR8</accession>
<reference evidence="1 2" key="1">
    <citation type="journal article" date="2016" name="Mol. Biol. Evol.">
        <title>Comparative Genomics of Early-Diverging Mushroom-Forming Fungi Provides Insights into the Origins of Lignocellulose Decay Capabilities.</title>
        <authorList>
            <person name="Nagy L.G."/>
            <person name="Riley R."/>
            <person name="Tritt A."/>
            <person name="Adam C."/>
            <person name="Daum C."/>
            <person name="Floudas D."/>
            <person name="Sun H."/>
            <person name="Yadav J.S."/>
            <person name="Pangilinan J."/>
            <person name="Larsson K.H."/>
            <person name="Matsuura K."/>
            <person name="Barry K."/>
            <person name="Labutti K."/>
            <person name="Kuo R."/>
            <person name="Ohm R.A."/>
            <person name="Bhattacharya S.S."/>
            <person name="Shirouzu T."/>
            <person name="Yoshinaga Y."/>
            <person name="Martin F.M."/>
            <person name="Grigoriev I.V."/>
            <person name="Hibbett D.S."/>
        </authorList>
    </citation>
    <scope>NUCLEOTIDE SEQUENCE [LARGE SCALE GENOMIC DNA]</scope>
    <source>
        <strain evidence="1 2">93-53</strain>
    </source>
</reference>
<dbReference type="Proteomes" id="UP000076871">
    <property type="component" value="Unassembled WGS sequence"/>
</dbReference>
<name>A0A165CVR8_9APHY</name>
<dbReference type="EMBL" id="KV427643">
    <property type="protein sequence ID" value="KZT03522.1"/>
    <property type="molecule type" value="Genomic_DNA"/>
</dbReference>
<dbReference type="AlphaFoldDB" id="A0A165CVR8"/>
<dbReference type="SUPFAM" id="SSF56112">
    <property type="entry name" value="Protein kinase-like (PK-like)"/>
    <property type="match status" value="1"/>
</dbReference>
<gene>
    <name evidence="1" type="ORF">LAESUDRAFT_814617</name>
</gene>
<dbReference type="InParanoid" id="A0A165CVR8"/>
<dbReference type="PROSITE" id="PS00109">
    <property type="entry name" value="PROTEIN_KINASE_TYR"/>
    <property type="match status" value="1"/>
</dbReference>
<dbReference type="GeneID" id="63831636"/>
<evidence type="ECO:0000313" key="2">
    <source>
        <dbReference type="Proteomes" id="UP000076871"/>
    </source>
</evidence>
<protein>
    <submittedName>
        <fullName evidence="1">Uncharacterized protein</fullName>
    </submittedName>
</protein>